<dbReference type="PANTHER" id="PTHR43392">
    <property type="entry name" value="AAA-TYPE ATPASE FAMILY PROTEIN / ANKYRIN REPEAT FAMILY PROTEIN"/>
    <property type="match status" value="1"/>
</dbReference>
<dbReference type="PANTHER" id="PTHR43392:SF2">
    <property type="entry name" value="AAA-TYPE ATPASE FAMILY PROTEIN _ ANKYRIN REPEAT FAMILY PROTEIN"/>
    <property type="match status" value="1"/>
</dbReference>
<dbReference type="Gene3D" id="1.10.8.60">
    <property type="match status" value="2"/>
</dbReference>
<feature type="region of interest" description="Disordered" evidence="4">
    <location>
        <begin position="263"/>
        <end position="302"/>
    </location>
</feature>
<dbReference type="AlphaFoldDB" id="G9ZRK2"/>
<feature type="domain" description="AAA+ ATPase" evidence="5">
    <location>
        <begin position="617"/>
        <end position="755"/>
    </location>
</feature>
<evidence type="ECO:0000256" key="4">
    <source>
        <dbReference type="SAM" id="MobiDB-lite"/>
    </source>
</evidence>
<evidence type="ECO:0000256" key="3">
    <source>
        <dbReference type="ARBA" id="ARBA00022840"/>
    </source>
</evidence>
<dbReference type="HOGENOM" id="CLU_008749_2_1_9"/>
<dbReference type="RefSeq" id="WP_008214216.1">
    <property type="nucleotide sequence ID" value="NZ_JH415053.1"/>
</dbReference>
<organism evidence="6 7">
    <name type="scientific">Lentilactobacillus parafarraginis F0439</name>
    <dbReference type="NCBI Taxonomy" id="797515"/>
    <lineage>
        <taxon>Bacteria</taxon>
        <taxon>Bacillati</taxon>
        <taxon>Bacillota</taxon>
        <taxon>Bacilli</taxon>
        <taxon>Lactobacillales</taxon>
        <taxon>Lactobacillaceae</taxon>
        <taxon>Lentilactobacillus</taxon>
    </lineage>
</organism>
<sequence length="838" mass="93335">MKRAISVGKGFGKKDLHEAITQSQVGDVIVLDPGVYDFPNGYVINNLRMVGNGAKPTDVQLNGYFSTKKGGVLQLENLIFNCQSPKQNTIYLRPQSSLVLTKVIVDSTIEKYPPVFANNANVKITASEIRWSKYHDTSALYVNASSYAIVSKSIINGLYIGKQSTCEVQESQVIYFANIQHGSTLTADALYLDRLFDGDSLTIDDGSQVKTDQIDFPDGQYAALVTHSLFKCGQNNLDDQHQLTIQMDEQSTVDVQNAVVNIIRPTQTSPDPMPTQKKQPEKDASPKPKPEKAQNQQTASKGPSALEQLNAMVGLGDVKAAVTKFINLAVFNQKRKAKNLPTISQSYHSIYLGNPGTGKTTVARLVAKIMYEKGVMPKDKYVEVSRQNLVSPNVGGTAVQTKKVLESALGGVLFIDEAYSLYQKGGSVNWGQEAVDTILKFMEDHRADLMIIFAGYTKEMDDFIAMNPGLKSRAPNVFKFEDYTPQEISTIGVKLLHDKKFSLNDHLYDQIVQSAYENSVDGGNGRWVRNFNDKLLRIVADHCVADTNRDMTKILDSDIQELAGGTEEMKQNNVKHLLSELDAMVGLDNVKSFVHDLVNRATVDKKLADKLPSKEKPTYHMVFTGNPGTGKTTIARLIAQIFYNLGILQKDTVSEVSRSDLVGEYIGHTEAKTRKVVRNAMGGVLFVDEAYQLTANYDQDFGHQAVETLLTELENNRDKFIAIFAGYTDEMTTFLSSNPGLRSRIPLTIHFDDYTPAEVAEIVCRRVASDWVVNENLLKHLVASKYQSLPDNEKSNGRWARNYVDQLINHQKSWLVDHMDADDVTRIPDELVMQSPQW</sequence>
<dbReference type="InterPro" id="IPR011050">
    <property type="entry name" value="Pectin_lyase_fold/virulence"/>
</dbReference>
<name>G9ZRK2_9LACO</name>
<dbReference type="InterPro" id="IPR000641">
    <property type="entry name" value="CbxX/CfxQ"/>
</dbReference>
<dbReference type="PRINTS" id="PR00819">
    <property type="entry name" value="CBXCFQXSUPER"/>
</dbReference>
<dbReference type="InterPro" id="IPR050773">
    <property type="entry name" value="CbxX/CfxQ_RuBisCO_ESX"/>
</dbReference>
<dbReference type="EMBL" id="AGEY01000181">
    <property type="protein sequence ID" value="EHL96520.1"/>
    <property type="molecule type" value="Genomic_DNA"/>
</dbReference>
<dbReference type="SMART" id="SM00382">
    <property type="entry name" value="AAA"/>
    <property type="match status" value="2"/>
</dbReference>
<dbReference type="Gene3D" id="3.40.50.300">
    <property type="entry name" value="P-loop containing nucleotide triphosphate hydrolases"/>
    <property type="match status" value="2"/>
</dbReference>
<dbReference type="GO" id="GO:0016887">
    <property type="term" value="F:ATP hydrolysis activity"/>
    <property type="evidence" value="ECO:0007669"/>
    <property type="project" value="InterPro"/>
</dbReference>
<accession>G9ZRK2</accession>
<comment type="similarity">
    <text evidence="1">Belongs to the CbxX/CfxQ family.</text>
</comment>
<dbReference type="InterPro" id="IPR003959">
    <property type="entry name" value="ATPase_AAA_core"/>
</dbReference>
<dbReference type="eggNOG" id="COG0464">
    <property type="taxonomic scope" value="Bacteria"/>
</dbReference>
<proteinExistence type="inferred from homology"/>
<reference evidence="6 7" key="1">
    <citation type="submission" date="2011-09" db="EMBL/GenBank/DDBJ databases">
        <authorList>
            <person name="Weinstock G."/>
            <person name="Sodergren E."/>
            <person name="Clifton S."/>
            <person name="Fulton L."/>
            <person name="Fulton B."/>
            <person name="Courtney L."/>
            <person name="Fronick C."/>
            <person name="Harrison M."/>
            <person name="Strong C."/>
            <person name="Farmer C."/>
            <person name="Delahaunty K."/>
            <person name="Markovic C."/>
            <person name="Hall O."/>
            <person name="Minx P."/>
            <person name="Tomlinson C."/>
            <person name="Mitreva M."/>
            <person name="Hou S."/>
            <person name="Chen J."/>
            <person name="Wollam A."/>
            <person name="Pepin K.H."/>
            <person name="Johnson M."/>
            <person name="Bhonagiri V."/>
            <person name="Zhang X."/>
            <person name="Suruliraj S."/>
            <person name="Warren W."/>
            <person name="Chinwalla A."/>
            <person name="Mardis E.R."/>
            <person name="Wilson R.K."/>
        </authorList>
    </citation>
    <scope>NUCLEOTIDE SEQUENCE [LARGE SCALE GENOMIC DNA]</scope>
    <source>
        <strain evidence="6 7">F0439</strain>
    </source>
</reference>
<comment type="caution">
    <text evidence="6">The sequence shown here is derived from an EMBL/GenBank/DDBJ whole genome shotgun (WGS) entry which is preliminary data.</text>
</comment>
<evidence type="ECO:0000259" key="5">
    <source>
        <dbReference type="SMART" id="SM00382"/>
    </source>
</evidence>
<feature type="compositionally biased region" description="Basic and acidic residues" evidence="4">
    <location>
        <begin position="278"/>
        <end position="292"/>
    </location>
</feature>
<evidence type="ECO:0000313" key="7">
    <source>
        <dbReference type="Proteomes" id="UP000004625"/>
    </source>
</evidence>
<gene>
    <name evidence="6" type="ORF">HMPREF9103_02363</name>
</gene>
<evidence type="ECO:0000313" key="6">
    <source>
        <dbReference type="EMBL" id="EHL96520.1"/>
    </source>
</evidence>
<dbReference type="Proteomes" id="UP000004625">
    <property type="component" value="Unassembled WGS sequence"/>
</dbReference>
<dbReference type="PATRIC" id="fig|797515.3.peg.2133"/>
<dbReference type="SUPFAM" id="SSF52540">
    <property type="entry name" value="P-loop containing nucleoside triphosphate hydrolases"/>
    <property type="match status" value="2"/>
</dbReference>
<dbReference type="Pfam" id="PF00004">
    <property type="entry name" value="AAA"/>
    <property type="match status" value="2"/>
</dbReference>
<dbReference type="SUPFAM" id="SSF51126">
    <property type="entry name" value="Pectin lyase-like"/>
    <property type="match status" value="1"/>
</dbReference>
<keyword evidence="7" id="KW-1185">Reference proteome</keyword>
<protein>
    <submittedName>
        <fullName evidence="6">Putative stage V sporulation protein K</fullName>
    </submittedName>
</protein>
<evidence type="ECO:0000256" key="1">
    <source>
        <dbReference type="ARBA" id="ARBA00010378"/>
    </source>
</evidence>
<keyword evidence="3" id="KW-0067">ATP-binding</keyword>
<dbReference type="CDD" id="cd00009">
    <property type="entry name" value="AAA"/>
    <property type="match status" value="2"/>
</dbReference>
<dbReference type="GO" id="GO:0005524">
    <property type="term" value="F:ATP binding"/>
    <property type="evidence" value="ECO:0007669"/>
    <property type="project" value="UniProtKB-KW"/>
</dbReference>
<dbReference type="FunFam" id="3.40.50.300:FF:000216">
    <property type="entry name" value="Type VII secretion ATPase EccA"/>
    <property type="match status" value="2"/>
</dbReference>
<evidence type="ECO:0000256" key="2">
    <source>
        <dbReference type="ARBA" id="ARBA00022741"/>
    </source>
</evidence>
<feature type="domain" description="AAA+ ATPase" evidence="5">
    <location>
        <begin position="345"/>
        <end position="484"/>
    </location>
</feature>
<dbReference type="InterPro" id="IPR027417">
    <property type="entry name" value="P-loop_NTPase"/>
</dbReference>
<dbReference type="InterPro" id="IPR003593">
    <property type="entry name" value="AAA+_ATPase"/>
</dbReference>
<keyword evidence="2" id="KW-0547">Nucleotide-binding</keyword>
<dbReference type="STRING" id="797515.HMPREF9103_02363"/>